<feature type="domain" description="Glucose-methanol-choline oxidoreductase N-terminal" evidence="4">
    <location>
        <begin position="211"/>
        <end position="272"/>
    </location>
</feature>
<feature type="domain" description="Glucose-methanol-choline oxidoreductase C-terminal" evidence="5">
    <location>
        <begin position="390"/>
        <end position="528"/>
    </location>
</feature>
<evidence type="ECO:0000256" key="2">
    <source>
        <dbReference type="PIRSR" id="PIRSR000137-2"/>
    </source>
</evidence>
<comment type="caution">
    <text evidence="6">The sequence shown here is derived from an EMBL/GenBank/DDBJ whole genome shotgun (WGS) entry which is preliminary data.</text>
</comment>
<dbReference type="Gene3D" id="3.50.50.60">
    <property type="entry name" value="FAD/NAD(P)-binding domain"/>
    <property type="match status" value="3"/>
</dbReference>
<accession>A0A9P1H7U5</accession>
<keyword evidence="7" id="KW-1185">Reference proteome</keyword>
<evidence type="ECO:0000313" key="7">
    <source>
        <dbReference type="Proteomes" id="UP000838763"/>
    </source>
</evidence>
<dbReference type="OrthoDB" id="269227at2759"/>
<keyword evidence="2" id="KW-0274">FAD</keyword>
<feature type="domain" description="Glucose-methanol-choline oxidoreductase N-terminal" evidence="4">
    <location>
        <begin position="51"/>
        <end position="207"/>
    </location>
</feature>
<dbReference type="Pfam" id="PF05199">
    <property type="entry name" value="GMC_oxred_C"/>
    <property type="match status" value="1"/>
</dbReference>
<feature type="binding site" evidence="2">
    <location>
        <position position="222"/>
    </location>
    <ligand>
        <name>FAD</name>
        <dbReference type="ChEBI" id="CHEBI:57692"/>
    </ligand>
</feature>
<dbReference type="InterPro" id="IPR000172">
    <property type="entry name" value="GMC_OxRdtase_N"/>
</dbReference>
<feature type="chain" id="PRO_5040116603" evidence="3">
    <location>
        <begin position="37"/>
        <end position="542"/>
    </location>
</feature>
<dbReference type="InterPro" id="IPR007867">
    <property type="entry name" value="GMC_OxRtase_C"/>
</dbReference>
<keyword evidence="2" id="KW-0285">Flavoprotein</keyword>
<proteinExistence type="inferred from homology"/>
<dbReference type="Pfam" id="PF00732">
    <property type="entry name" value="GMC_oxred_N"/>
    <property type="match status" value="2"/>
</dbReference>
<protein>
    <submittedName>
        <fullName evidence="6">Uncharacterized protein</fullName>
    </submittedName>
</protein>
<dbReference type="GO" id="GO:0016614">
    <property type="term" value="F:oxidoreductase activity, acting on CH-OH group of donors"/>
    <property type="evidence" value="ECO:0007669"/>
    <property type="project" value="InterPro"/>
</dbReference>
<comment type="cofactor">
    <cofactor evidence="2">
        <name>FAD</name>
        <dbReference type="ChEBI" id="CHEBI:57692"/>
    </cofactor>
</comment>
<dbReference type="SUPFAM" id="SSF51905">
    <property type="entry name" value="FAD/NAD(P)-binding domain"/>
    <property type="match status" value="1"/>
</dbReference>
<dbReference type="Proteomes" id="UP000838763">
    <property type="component" value="Unassembled WGS sequence"/>
</dbReference>
<evidence type="ECO:0000313" key="6">
    <source>
        <dbReference type="EMBL" id="CAI4217637.1"/>
    </source>
</evidence>
<dbReference type="PIRSF" id="PIRSF000137">
    <property type="entry name" value="Alcohol_oxidase"/>
    <property type="match status" value="1"/>
</dbReference>
<dbReference type="Gene3D" id="3.30.560.10">
    <property type="entry name" value="Glucose Oxidase, domain 3"/>
    <property type="match status" value="2"/>
</dbReference>
<evidence type="ECO:0000256" key="1">
    <source>
        <dbReference type="ARBA" id="ARBA00010790"/>
    </source>
</evidence>
<evidence type="ECO:0000259" key="4">
    <source>
        <dbReference type="Pfam" id="PF00732"/>
    </source>
</evidence>
<dbReference type="PANTHER" id="PTHR11552:SF115">
    <property type="entry name" value="DEHYDROGENASE XPTC-RELATED"/>
    <property type="match status" value="1"/>
</dbReference>
<feature type="binding site" evidence="2">
    <location>
        <begin position="475"/>
        <end position="476"/>
    </location>
    <ligand>
        <name>FAD</name>
        <dbReference type="ChEBI" id="CHEBI:57692"/>
    </ligand>
</feature>
<evidence type="ECO:0000259" key="5">
    <source>
        <dbReference type="Pfam" id="PF05199"/>
    </source>
</evidence>
<dbReference type="InterPro" id="IPR036188">
    <property type="entry name" value="FAD/NAD-bd_sf"/>
</dbReference>
<organism evidence="6 7">
    <name type="scientific">Parascedosporium putredinis</name>
    <dbReference type="NCBI Taxonomy" id="1442378"/>
    <lineage>
        <taxon>Eukaryota</taxon>
        <taxon>Fungi</taxon>
        <taxon>Dikarya</taxon>
        <taxon>Ascomycota</taxon>
        <taxon>Pezizomycotina</taxon>
        <taxon>Sordariomycetes</taxon>
        <taxon>Hypocreomycetidae</taxon>
        <taxon>Microascales</taxon>
        <taxon>Microascaceae</taxon>
        <taxon>Parascedosporium</taxon>
    </lineage>
</organism>
<sequence length="542" mass="59297">MYAETETSSSAQTYVHILVWARALLPLLSLSQLSVAAPIEEIKEKDIEDEYDFIICGGGTAGLVLGNRLSESGANRVLVLESGPNPEVVAAYEAPGGNQLLGGTAIDWDFFTAPQEHLDGRILNYHRGRALGGSSVTNGLYYGRGSSGIYDRWVELGNPGWGWNDTYPLFRRALQLAFQGYVPESANGFIEACEAANIPIVKDLNSGDGDRENLDVLHFASVQHLILDTDGDTPAATGVGFIYHPTGLVHEIKARKEVIVSMGAFHSPQLLMPQRPLRIQHHGQGAARVFHERHVRLFHEPQGRAKRVLRQPLRNIHCSSGITNGFQELSDDELRKIGAGDVVDAGLVNQAHVEYLYESIWYPGGPTPYYTPKANESYISLTASSMVALSRGNVTLRSASMASAPVINPNYYAEEADRALAIESFRYLRKILAHPALSKFTDGPDNGELSPGSAISDDDDEAILEYVKASTIPNWHASGTNRMLPLEDGGVVDSELRVYGVDNLRVIDCSIIPLLPDVNILGPVYMIAEKGAEVIREHWNDN</sequence>
<name>A0A9P1H7U5_9PEZI</name>
<dbReference type="AlphaFoldDB" id="A0A9P1H7U5"/>
<dbReference type="GO" id="GO:0050660">
    <property type="term" value="F:flavin adenine dinucleotide binding"/>
    <property type="evidence" value="ECO:0007669"/>
    <property type="project" value="InterPro"/>
</dbReference>
<dbReference type="PANTHER" id="PTHR11552">
    <property type="entry name" value="GLUCOSE-METHANOL-CHOLINE GMC OXIDOREDUCTASE"/>
    <property type="match status" value="1"/>
</dbReference>
<dbReference type="EMBL" id="CALLCH030000016">
    <property type="protein sequence ID" value="CAI4217637.1"/>
    <property type="molecule type" value="Genomic_DNA"/>
</dbReference>
<feature type="signal peptide" evidence="3">
    <location>
        <begin position="1"/>
        <end position="36"/>
    </location>
</feature>
<reference evidence="6" key="1">
    <citation type="submission" date="2022-11" db="EMBL/GenBank/DDBJ databases">
        <authorList>
            <person name="Scott C."/>
            <person name="Bruce N."/>
        </authorList>
    </citation>
    <scope>NUCLEOTIDE SEQUENCE</scope>
</reference>
<evidence type="ECO:0000256" key="3">
    <source>
        <dbReference type="SAM" id="SignalP"/>
    </source>
</evidence>
<dbReference type="InterPro" id="IPR012132">
    <property type="entry name" value="GMC_OxRdtase"/>
</dbReference>
<dbReference type="SUPFAM" id="SSF54373">
    <property type="entry name" value="FAD-linked reductases, C-terminal domain"/>
    <property type="match status" value="1"/>
</dbReference>
<gene>
    <name evidence="6" type="ORF">PPNO1_LOCUS7242</name>
</gene>
<keyword evidence="3" id="KW-0732">Signal</keyword>
<comment type="similarity">
    <text evidence="1">Belongs to the GMC oxidoreductase family.</text>
</comment>